<dbReference type="PANTHER" id="PTHR31286">
    <property type="entry name" value="GLYCINE-RICH CELL WALL STRUCTURAL PROTEIN 1.8-LIKE"/>
    <property type="match status" value="1"/>
</dbReference>
<evidence type="ECO:0000259" key="3">
    <source>
        <dbReference type="PROSITE" id="PS50158"/>
    </source>
</evidence>
<keyword evidence="1" id="KW-0862">Zinc</keyword>
<protein>
    <recommendedName>
        <fullName evidence="3">CCHC-type domain-containing protein</fullName>
    </recommendedName>
</protein>
<accession>A0A314YYF6</accession>
<dbReference type="InterPro" id="IPR040256">
    <property type="entry name" value="At4g02000-like"/>
</dbReference>
<feature type="compositionally biased region" description="Polar residues" evidence="2">
    <location>
        <begin position="290"/>
        <end position="307"/>
    </location>
</feature>
<keyword evidence="5" id="KW-1185">Reference proteome</keyword>
<keyword evidence="1" id="KW-0863">Zinc-finger</keyword>
<dbReference type="EMBL" id="PJQY01000314">
    <property type="protein sequence ID" value="PQQ13155.1"/>
    <property type="molecule type" value="Genomic_DNA"/>
</dbReference>
<comment type="caution">
    <text evidence="4">The sequence shown here is derived from an EMBL/GenBank/DDBJ whole genome shotgun (WGS) entry which is preliminary data.</text>
</comment>
<dbReference type="PANTHER" id="PTHR31286:SF178">
    <property type="entry name" value="DUF4283 DOMAIN-CONTAINING PROTEIN"/>
    <property type="match status" value="1"/>
</dbReference>
<feature type="region of interest" description="Disordered" evidence="2">
    <location>
        <begin position="290"/>
        <end position="321"/>
    </location>
</feature>
<dbReference type="InterPro" id="IPR001878">
    <property type="entry name" value="Znf_CCHC"/>
</dbReference>
<dbReference type="Proteomes" id="UP000250321">
    <property type="component" value="Unassembled WGS sequence"/>
</dbReference>
<evidence type="ECO:0000256" key="2">
    <source>
        <dbReference type="SAM" id="MobiDB-lite"/>
    </source>
</evidence>
<dbReference type="InterPro" id="IPR025836">
    <property type="entry name" value="Zn_knuckle_CX2CX4HX4C"/>
</dbReference>
<dbReference type="Pfam" id="PF14392">
    <property type="entry name" value="zf-CCHC_4"/>
    <property type="match status" value="1"/>
</dbReference>
<gene>
    <name evidence="4" type="ORF">Pyn_26759</name>
</gene>
<organism evidence="4 5">
    <name type="scientific">Prunus yedoensis var. nudiflora</name>
    <dbReference type="NCBI Taxonomy" id="2094558"/>
    <lineage>
        <taxon>Eukaryota</taxon>
        <taxon>Viridiplantae</taxon>
        <taxon>Streptophyta</taxon>
        <taxon>Embryophyta</taxon>
        <taxon>Tracheophyta</taxon>
        <taxon>Spermatophyta</taxon>
        <taxon>Magnoliopsida</taxon>
        <taxon>eudicotyledons</taxon>
        <taxon>Gunneridae</taxon>
        <taxon>Pentapetalae</taxon>
        <taxon>rosids</taxon>
        <taxon>fabids</taxon>
        <taxon>Rosales</taxon>
        <taxon>Rosaceae</taxon>
        <taxon>Amygdaloideae</taxon>
        <taxon>Amygdaleae</taxon>
        <taxon>Prunus</taxon>
    </lineage>
</organism>
<name>A0A314YYF6_PRUYE</name>
<dbReference type="GO" id="GO:0008270">
    <property type="term" value="F:zinc ion binding"/>
    <property type="evidence" value="ECO:0007669"/>
    <property type="project" value="UniProtKB-KW"/>
</dbReference>
<dbReference type="GO" id="GO:0003676">
    <property type="term" value="F:nucleic acid binding"/>
    <property type="evidence" value="ECO:0007669"/>
    <property type="project" value="InterPro"/>
</dbReference>
<feature type="domain" description="CCHC-type" evidence="3">
    <location>
        <begin position="206"/>
        <end position="219"/>
    </location>
</feature>
<feature type="compositionally biased region" description="Basic residues" evidence="2">
    <location>
        <begin position="504"/>
        <end position="514"/>
    </location>
</feature>
<dbReference type="STRING" id="2094558.A0A314YYF6"/>
<feature type="compositionally biased region" description="Basic and acidic residues" evidence="2">
    <location>
        <begin position="484"/>
        <end position="503"/>
    </location>
</feature>
<sequence>MSERRRAGPGRQERGRPITEELVEHLEESLGISNLEEGPKLVGAVIAQKLPNKGAIKNILKAAWKNYGETKIAWVRDNLFAITVIDEGMANKILKNGPWSVMKCCFAVKRWPPAKAIEEVDMDLVPHWVQIRGIPLNLSHEENMIKLGEKAGAVMEYENPAKLRGFLRVRVEVDTNQPLVAGFWLPRPDGSETWVEYQYERLADFCYKCGRIGHCMDACNFEVSPEIDAKYGEWTRAKIIREFIDPKPPTKTPWERRRAATVRRRPGGDGAARESNGQMGQGEVTLENHNAQSDQTASATGQLGTDGSSHDVELSHAGETDLEGRYEDLLGTRQKEPLYLTQGNQNPRQICGGAENPMNAVILFPNDLNTAANTSGTRFSPNSTERSLEWAHTHITKEKPSVTYWCKHGPNHGEDRLDLGIFGQSIQVEPHFKNPFGPAITVPPTRVVSQVSTMLHNLGLKRHNEYGRGPHIVSPGKKQKSTHRKGDTEEGGHNQKESAADVKSKRRVYKPRKTNHGDSSTTKGTTRRSQVTFEEENLTEVNIIQAEQWEQGGKRVSSNEEGASTQGGGGWPTTAAGEP</sequence>
<evidence type="ECO:0000313" key="4">
    <source>
        <dbReference type="EMBL" id="PQQ13155.1"/>
    </source>
</evidence>
<proteinExistence type="predicted"/>
<dbReference type="PROSITE" id="PS50158">
    <property type="entry name" value="ZF_CCHC"/>
    <property type="match status" value="1"/>
</dbReference>
<feature type="region of interest" description="Disordered" evidence="2">
    <location>
        <begin position="245"/>
        <end position="278"/>
    </location>
</feature>
<reference evidence="4 5" key="1">
    <citation type="submission" date="2018-02" db="EMBL/GenBank/DDBJ databases">
        <title>Draft genome of wild Prunus yedoensis var. nudiflora.</title>
        <authorList>
            <person name="Baek S."/>
            <person name="Kim J.-H."/>
            <person name="Choi K."/>
            <person name="Kim G.-B."/>
            <person name="Cho A."/>
            <person name="Jang H."/>
            <person name="Shin C.-H."/>
            <person name="Yu H.-J."/>
            <person name="Mun J.-H."/>
        </authorList>
    </citation>
    <scope>NUCLEOTIDE SEQUENCE [LARGE SCALE GENOMIC DNA]</scope>
    <source>
        <strain evidence="5">cv. Jeju island</strain>
        <tissue evidence="4">Leaf</tissue>
    </source>
</reference>
<feature type="compositionally biased region" description="Polar residues" evidence="2">
    <location>
        <begin position="517"/>
        <end position="532"/>
    </location>
</feature>
<feature type="compositionally biased region" description="Basic and acidic residues" evidence="2">
    <location>
        <begin position="308"/>
        <end position="321"/>
    </location>
</feature>
<dbReference type="InterPro" id="IPR025558">
    <property type="entry name" value="DUF4283"/>
</dbReference>
<dbReference type="AlphaFoldDB" id="A0A314YYF6"/>
<evidence type="ECO:0000256" key="1">
    <source>
        <dbReference type="PROSITE-ProRule" id="PRU00047"/>
    </source>
</evidence>
<dbReference type="OrthoDB" id="1165906at2759"/>
<evidence type="ECO:0000313" key="5">
    <source>
        <dbReference type="Proteomes" id="UP000250321"/>
    </source>
</evidence>
<keyword evidence="1" id="KW-0479">Metal-binding</keyword>
<dbReference type="Pfam" id="PF14111">
    <property type="entry name" value="DUF4283"/>
    <property type="match status" value="1"/>
</dbReference>
<feature type="region of interest" description="Disordered" evidence="2">
    <location>
        <begin position="461"/>
        <end position="579"/>
    </location>
</feature>